<dbReference type="InterPro" id="IPR011009">
    <property type="entry name" value="Kinase-like_dom_sf"/>
</dbReference>
<dbReference type="PRINTS" id="PR00019">
    <property type="entry name" value="LEURICHRPT"/>
</dbReference>
<keyword evidence="10" id="KW-1133">Transmembrane helix</keyword>
<dbReference type="Pfam" id="PF13855">
    <property type="entry name" value="LRR_8"/>
    <property type="match status" value="1"/>
</dbReference>
<keyword evidence="13" id="KW-0325">Glycoprotein</keyword>
<dbReference type="GO" id="GO:0005886">
    <property type="term" value="C:plasma membrane"/>
    <property type="evidence" value="ECO:0007669"/>
    <property type="project" value="UniProtKB-SubCell"/>
</dbReference>
<dbReference type="SMART" id="SM00369">
    <property type="entry name" value="LRR_TYP"/>
    <property type="match status" value="3"/>
</dbReference>
<keyword evidence="17" id="KW-1185">Reference proteome</keyword>
<dbReference type="InterPro" id="IPR001611">
    <property type="entry name" value="Leu-rich_rpt"/>
</dbReference>
<evidence type="ECO:0000256" key="8">
    <source>
        <dbReference type="ARBA" id="ARBA00022741"/>
    </source>
</evidence>
<evidence type="ECO:0000256" key="7">
    <source>
        <dbReference type="ARBA" id="ARBA00022737"/>
    </source>
</evidence>
<evidence type="ECO:0000256" key="1">
    <source>
        <dbReference type="ARBA" id="ARBA00004236"/>
    </source>
</evidence>
<dbReference type="GO" id="GO:0006952">
    <property type="term" value="P:defense response"/>
    <property type="evidence" value="ECO:0007669"/>
    <property type="project" value="UniProtKB-ARBA"/>
</dbReference>
<evidence type="ECO:0000256" key="4">
    <source>
        <dbReference type="ARBA" id="ARBA00022614"/>
    </source>
</evidence>
<keyword evidence="8 14" id="KW-0547">Nucleotide-binding</keyword>
<dbReference type="Pfam" id="PF00560">
    <property type="entry name" value="LRR_1"/>
    <property type="match status" value="4"/>
</dbReference>
<evidence type="ECO:0000256" key="12">
    <source>
        <dbReference type="ARBA" id="ARBA00023170"/>
    </source>
</evidence>
<dbReference type="PROSITE" id="PS00107">
    <property type="entry name" value="PROTEIN_KINASE_ATP"/>
    <property type="match status" value="1"/>
</dbReference>
<accession>A0A9Q1R365</accession>
<dbReference type="PROSITE" id="PS00109">
    <property type="entry name" value="PROTEIN_KINASE_TYR"/>
    <property type="match status" value="1"/>
</dbReference>
<evidence type="ECO:0000259" key="15">
    <source>
        <dbReference type="PROSITE" id="PS50011"/>
    </source>
</evidence>
<evidence type="ECO:0000256" key="5">
    <source>
        <dbReference type="ARBA" id="ARBA00022692"/>
    </source>
</evidence>
<dbReference type="SUPFAM" id="SSF56112">
    <property type="entry name" value="Protein kinase-like (PK-like)"/>
    <property type="match status" value="1"/>
</dbReference>
<dbReference type="GO" id="GO:0005524">
    <property type="term" value="F:ATP binding"/>
    <property type="evidence" value="ECO:0007669"/>
    <property type="project" value="UniProtKB-UniRule"/>
</dbReference>
<dbReference type="OrthoDB" id="1276092at2759"/>
<dbReference type="InterPro" id="IPR000719">
    <property type="entry name" value="Prot_kinase_dom"/>
</dbReference>
<evidence type="ECO:0000256" key="9">
    <source>
        <dbReference type="ARBA" id="ARBA00022840"/>
    </source>
</evidence>
<sequence length="523" mass="57260">MDLSNNKLYGELSSQWSLSHNLTSLKISMNNLSGSIPIEIGNLTKLEMLDLSSNHLTGEIPISLESLTLLLVLDLHGNKISGEIPIEVGKLSKLTRLDLGANHISGKIPGEIGDCRQLWNLNLSKNMLNTNIPSNLGNLHSLVYLDLSYNRLNGEIPSLIGNLQSLEGMNLSHNNLSGPIPPSFNDRVSLRSIDICSNQLVGPLPKIKAFQNASLEELRDNKNLCSINHIGKGGHGSVYKVELPCGQVVAVKKVHALEDDEESDDNLKGFSKEIQTLVNIRHRNIVKFCGFCSHACHSFLVYELLEGGNLSQNLSNKDIARDLNWLKRVAIVKGVANALCYLHHECSPPIVHRDISSNNVLLDDEGNPHVSDFGTAKPLRPNNSNWTSFGGTFGYVAPELAYTMKVNEKSDVYSFGVLSLEIILGHHPGDIIAAISLFSPASGAHGTLLKDIIDQRLQAPGKQETEELIKITKLAFACLRQSPQARPTMKQVCASLSKENLPSEGLFYTLTLGQLLEPGLLRC</sequence>
<reference evidence="17" key="1">
    <citation type="journal article" date="2023" name="Proc. Natl. Acad. Sci. U.S.A.">
        <title>Genomic and structural basis for evolution of tropane alkaloid biosynthesis.</title>
        <authorList>
            <person name="Wanga Y.-J."/>
            <person name="Taina T."/>
            <person name="Yua J.-Y."/>
            <person name="Lia J."/>
            <person name="Xua B."/>
            <person name="Chenc J."/>
            <person name="D'Auriad J.C."/>
            <person name="Huanga J.-P."/>
            <person name="Huanga S.-X."/>
        </authorList>
    </citation>
    <scope>NUCLEOTIDE SEQUENCE [LARGE SCALE GENOMIC DNA]</scope>
    <source>
        <strain evidence="17">cv. KIB-2019</strain>
    </source>
</reference>
<dbReference type="PANTHER" id="PTHR48053">
    <property type="entry name" value="LEUCINE RICH REPEAT FAMILY PROTEIN, EXPRESSED"/>
    <property type="match status" value="1"/>
</dbReference>
<dbReference type="PROSITE" id="PS50011">
    <property type="entry name" value="PROTEIN_KINASE_DOM"/>
    <property type="match status" value="1"/>
</dbReference>
<dbReference type="Gene3D" id="3.30.200.20">
    <property type="entry name" value="Phosphorylase Kinase, domain 1"/>
    <property type="match status" value="1"/>
</dbReference>
<dbReference type="EMBL" id="JAJAGQ010000017">
    <property type="protein sequence ID" value="KAJ8537942.1"/>
    <property type="molecule type" value="Genomic_DNA"/>
</dbReference>
<keyword evidence="5" id="KW-0812">Transmembrane</keyword>
<keyword evidence="7" id="KW-0677">Repeat</keyword>
<evidence type="ECO:0000256" key="13">
    <source>
        <dbReference type="ARBA" id="ARBA00023180"/>
    </source>
</evidence>
<dbReference type="Gene3D" id="3.80.10.10">
    <property type="entry name" value="Ribonuclease Inhibitor"/>
    <property type="match status" value="1"/>
</dbReference>
<comment type="similarity">
    <text evidence="3">Belongs to the RLP family.</text>
</comment>
<protein>
    <recommendedName>
        <fullName evidence="15">Protein kinase domain-containing protein</fullName>
    </recommendedName>
</protein>
<dbReference type="Proteomes" id="UP001152561">
    <property type="component" value="Unassembled WGS sequence"/>
</dbReference>
<dbReference type="SUPFAM" id="SSF52058">
    <property type="entry name" value="L domain-like"/>
    <property type="match status" value="1"/>
</dbReference>
<dbReference type="PROSITE" id="PS51450">
    <property type="entry name" value="LRR"/>
    <property type="match status" value="2"/>
</dbReference>
<comment type="caution">
    <text evidence="16">The sequence shown here is derived from an EMBL/GenBank/DDBJ whole genome shotgun (WGS) entry which is preliminary data.</text>
</comment>
<evidence type="ECO:0000256" key="6">
    <source>
        <dbReference type="ARBA" id="ARBA00022729"/>
    </source>
</evidence>
<dbReference type="Gene3D" id="1.10.510.10">
    <property type="entry name" value="Transferase(Phosphotransferase) domain 1"/>
    <property type="match status" value="1"/>
</dbReference>
<evidence type="ECO:0000256" key="10">
    <source>
        <dbReference type="ARBA" id="ARBA00022989"/>
    </source>
</evidence>
<keyword evidence="12" id="KW-0675">Receptor</keyword>
<evidence type="ECO:0000256" key="11">
    <source>
        <dbReference type="ARBA" id="ARBA00023136"/>
    </source>
</evidence>
<evidence type="ECO:0000256" key="2">
    <source>
        <dbReference type="ARBA" id="ARBA00004479"/>
    </source>
</evidence>
<dbReference type="InterPro" id="IPR003591">
    <property type="entry name" value="Leu-rich_rpt_typical-subtyp"/>
</dbReference>
<proteinExistence type="inferred from homology"/>
<evidence type="ECO:0000256" key="14">
    <source>
        <dbReference type="PROSITE-ProRule" id="PRU10141"/>
    </source>
</evidence>
<organism evidence="16 17">
    <name type="scientific">Anisodus acutangulus</name>
    <dbReference type="NCBI Taxonomy" id="402998"/>
    <lineage>
        <taxon>Eukaryota</taxon>
        <taxon>Viridiplantae</taxon>
        <taxon>Streptophyta</taxon>
        <taxon>Embryophyta</taxon>
        <taxon>Tracheophyta</taxon>
        <taxon>Spermatophyta</taxon>
        <taxon>Magnoliopsida</taxon>
        <taxon>eudicotyledons</taxon>
        <taxon>Gunneridae</taxon>
        <taxon>Pentapetalae</taxon>
        <taxon>asterids</taxon>
        <taxon>lamiids</taxon>
        <taxon>Solanales</taxon>
        <taxon>Solanaceae</taxon>
        <taxon>Solanoideae</taxon>
        <taxon>Hyoscyameae</taxon>
        <taxon>Anisodus</taxon>
    </lineage>
</organism>
<dbReference type="FunFam" id="3.80.10.10:FF:000041">
    <property type="entry name" value="LRR receptor-like serine/threonine-protein kinase ERECTA"/>
    <property type="match status" value="1"/>
</dbReference>
<keyword evidence="4" id="KW-0433">Leucine-rich repeat</keyword>
<dbReference type="FunFam" id="3.80.10.10:FF:000111">
    <property type="entry name" value="LRR receptor-like serine/threonine-protein kinase ERECTA"/>
    <property type="match status" value="1"/>
</dbReference>
<keyword evidence="9 14" id="KW-0067">ATP-binding</keyword>
<evidence type="ECO:0000256" key="3">
    <source>
        <dbReference type="ARBA" id="ARBA00009592"/>
    </source>
</evidence>
<dbReference type="InterPro" id="IPR032675">
    <property type="entry name" value="LRR_dom_sf"/>
</dbReference>
<dbReference type="FunFam" id="1.10.510.10:FF:000445">
    <property type="entry name" value="MDIS1-interacting receptor like kinase 2"/>
    <property type="match status" value="1"/>
</dbReference>
<comment type="subcellular location">
    <subcellularLocation>
        <location evidence="1">Cell membrane</location>
    </subcellularLocation>
    <subcellularLocation>
        <location evidence="2">Membrane</location>
        <topology evidence="2">Single-pass type I membrane protein</topology>
    </subcellularLocation>
</comment>
<gene>
    <name evidence="16" type="ORF">K7X08_014482</name>
</gene>
<dbReference type="AlphaFoldDB" id="A0A9Q1R365"/>
<name>A0A9Q1R365_9SOLA</name>
<dbReference type="InterPro" id="IPR051716">
    <property type="entry name" value="Plant_RL_S/T_kinase"/>
</dbReference>
<dbReference type="GO" id="GO:0051707">
    <property type="term" value="P:response to other organism"/>
    <property type="evidence" value="ECO:0007669"/>
    <property type="project" value="UniProtKB-ARBA"/>
</dbReference>
<dbReference type="InterPro" id="IPR008266">
    <property type="entry name" value="Tyr_kinase_AS"/>
</dbReference>
<dbReference type="InterPro" id="IPR017441">
    <property type="entry name" value="Protein_kinase_ATP_BS"/>
</dbReference>
<dbReference type="PANTHER" id="PTHR48053:SF9">
    <property type="entry name" value="PROTEIN KINASE DOMAIN-CONTAINING PROTEIN"/>
    <property type="match status" value="1"/>
</dbReference>
<dbReference type="SMART" id="SM00365">
    <property type="entry name" value="LRR_SD22"/>
    <property type="match status" value="3"/>
</dbReference>
<keyword evidence="11" id="KW-0472">Membrane</keyword>
<dbReference type="GO" id="GO:0004672">
    <property type="term" value="F:protein kinase activity"/>
    <property type="evidence" value="ECO:0007669"/>
    <property type="project" value="InterPro"/>
</dbReference>
<dbReference type="Pfam" id="PF00069">
    <property type="entry name" value="Pkinase"/>
    <property type="match status" value="1"/>
</dbReference>
<feature type="binding site" evidence="14">
    <location>
        <position position="253"/>
    </location>
    <ligand>
        <name>ATP</name>
        <dbReference type="ChEBI" id="CHEBI:30616"/>
    </ligand>
</feature>
<keyword evidence="6" id="KW-0732">Signal</keyword>
<feature type="domain" description="Protein kinase" evidence="15">
    <location>
        <begin position="224"/>
        <end position="501"/>
    </location>
</feature>
<evidence type="ECO:0000313" key="17">
    <source>
        <dbReference type="Proteomes" id="UP001152561"/>
    </source>
</evidence>
<evidence type="ECO:0000313" key="16">
    <source>
        <dbReference type="EMBL" id="KAJ8537942.1"/>
    </source>
</evidence>